<comment type="similarity">
    <text evidence="2">Belongs to the tenascin family. Teneurin subfamily.</text>
</comment>
<name>A0A8D8ZUR1_9HEMI</name>
<evidence type="ECO:0000256" key="12">
    <source>
        <dbReference type="ARBA" id="ARBA00023157"/>
    </source>
</evidence>
<sequence length="3437" mass="383971">MLQELAASITSRKGGRLYPAYSLSGSDGEDSSAGSVGSPRPSARGHSTRRAGHKKYVSHTYQEPAGLSDTPTSDAASDATLTDSEVTSNARDSTLLVHNGFLLTAGTPPDVPPRNPPTMNRLNGRLPGGGSLHHPQHHLHDRGGDPEFEPSCLVRTPSGNVYIPADIPKNTLDYKSNSSGCSSPSKTDLHKNSDRCPMGFGAPVPVLPVRNNLRRPNSTHHFPPSRFQFQKGFTSKCSWKCTAIALIVLCLLLTAALSYITMANLVHWSYQSSATCSVLVDEDANELGSTSSQTNLVHRNQSISHRTKPNGGNSGGRSRFKRHVLDQQHASKVDDIGTPVESLHEFSHSVVGQEPTSFGDGLDPSEGHDTSSSNFSSGFGLNAPSSFASNLSLFLNNSNLSRSDSFVVKSSEIVSSNTTDNISSDTFVDNGNIVSMIEEDVKVISDSDGTINTINVEDILEITTTLYDENLVGNDERVNMDSEMTTVVYDLSPEEKSKMKEIQSDDPFPIFSQDLFDVDNGEFDTADDVMIKEIEKLEIREEKKEKEIETKKDREEEIKEIYDHDNLIKEIERKDNEEKEKKLLEQQTYLKEKETELLKKEKEIEEHKNKERETELLKKEMEKKKSEAIKMSEEDDGSLTLKERELLKKEREMREKAHNESSKILTLINTSNNTNTSNGYGSTNQKLGEHLGIQTLHSDRQEIPSYQIVNENEVTLNNIKLNNVQSSDSSHKPYIHLLKHEKVYLSKNKKKIPTPETSKHQNIIAGLSNDISKTNSNLVKANTIEDNIGVPNEGEGLHAIPNDKVSTNNTLIDLTHSINNNNRLFINVTISTDGMVSTTNQLGQSGVGTDQSGSNHPVYFLSLVLPTMDAMHSNAVSSQVQFNPLPKVEAPSISSNKDQFITNKDTISNENGLEYTQSGNRSSSKLAASTPFAMSDVAKGVLLSTTGRPTSMGYLYGGICQCECPNLDNDKDSVDGKDFADDWDEIVSTSVTSETSLASELTTVESSTLADMSSDDVTTATSSLANNRSVRVNSTISEGDKSTTMTSMTSTVDVWDEDSTSTTTEQPASNNSTGCPKFVPPPVLYLEVGSSGPARSFPPDGTTFKQIEFSQKLSHEIEGYGYLNLQFYQSQNSYVRFEYNIPRGSSIAVYIRRNALPTHTQYHILDILKGFKIRTTRASHNNNVKREMTHYLEPGHWFLSLYNDDGDAQEVTFSAILAPDMTQGCPAGCSNKGQCILGKCQCNSGFGGDDCSESVCPVLCSQRGDYINGECQCNPGWKGKECHLRHDECEVPDCHGHGHCVNGKCQCGRGYKGVHCEQVDCPHPTCNNHGYCMAGTCLCKKGWKGLDCGEMDKEALQCLPDCSGHGTFDLETQSCICQPLWSGGDCSSALCDKDCGAHGHCVGDACVCNTGWSGEYCNLQQCDPRCNEHGQCKNGTCLCVTGWNGKHCTLEGCPSSCSNHGQCRVNSDSQWECKCSDGWDGKDCSVLLEQNCNDGKDNDKDGLVDCEDPECCSNHNCRSSQLCVSAPKPIDILLRKQPPAITASFFERMKFLIEESSLQNYAKKDNFNESVFWSNFNTSRSAVVRGRVVTSMGMGLVGVRVSTSTPLEGFTLTRDDGWFDLLVNGGGAVTLQFGRSPFKPHTHIVHVPWNEVVIIDTITMQMGDDRPISTTQHACKDHDYDTMKPVVLATWKHGFQGACPDRSSILAESQVVQESFQIPGTGLNLVYHSSRSAGYLSTIQLQLTPAVIPDTLQLIYLRITIEGILFEKVFEADPMIKFTYAWNRLNVYRQRVYGVTTALVKVGYKYRDCRDVMWDLQTTKLSGHDMSISEIGGWNLDIHHRYNFHEGILQKGDGSNIYLKNKPRIIRTTLGDGHQRPLDCKDCNGEAGPKQRLLAPVALATAPDGSLFVGDFNLIRRIMTDGTVRTVVRLNVTRVAYRYHIAYSPLDGTLYISDPESHQILRVKNTMDFSAPDYNFEPAVGSGERCLPGDEAHCGDGAPARDAKLAYPKGVAVSADNILYFADGTNIRMVDRDGIVTTVIGNHMHKSHWKPIPCEGTLNIEEVHLRWPTDLAISPLDDSLHIVDDHLILQLTKDNRIKVVAGRPLHCPPRSSGYDDFAPLATLVMPQSIAFDPTGNLFIAESDSQRVNRVRVIGTDGKISHYAGAESKCNCLDRICDCFDENHYLAATSKFNTLSSIVVSPDGVLHIADQANYRIRSVLARLPEANSAREYEVYSPETQEVYVFNRFGQHIATKNILTGETSYTFQYNVNTSNGKLSMVVDSAGNRVFILRNYASQVESIENIKGQKCRLKMSKIKLLSEVSTQDNFNVTFDYHGTSGLLKSKLDSAGRSYVYNYDEFGRLTRAFTPTGKIVNLAFDLSTKGAMIKVINDDRQPQSMLIKGSSVVNKLGEAELHTSISNDGNILQVKPWGHSLSIESVPYPILQDIDVTLAENYPVPSKQKTEIGSDLANRFEWKYFLRRGPNPAKTSEKIVTLVGRKLRVNGENLLSVEYDRNTGTVGAFIDDHVQLLNISYDKLGQPIKWNSGNNVFASVELEYDKFGRLSVWRWGRLSERYAYDQAGRLTEIRYADDTATLYAFKDMFTSLPLKVTTPRGSDYLLQYDDAGALQSLTTPRGHIHTFSLQTSLGFFKYQYYSPMSRHPYELHYNDNGQILSKLYPHQSGRVAYVYDSAGKLDTVLAGLSSVHYTYQENTNLVKNIDIIEPNFELKHEFKYHFGILKDEKLKFGSKSGLHNVHMKYQYDGNARVNNIDISIDSKDLTPIKMKYNQNVGTLENVNDLRIYKNMFNRSVIQDQSKEYFAITEYDQHARIKSIIINIKSFDIYRLELEYDPRSRISQQKLLVGRNSFVDRMSYSADGHILEVTGNNNFKYVYDENGNTVAVLDQGHKLTLGYDIGDRVVEVGDVELNGYDARGFVVRRGETHLRYNEKGQMSHAAEPDKFSANYRYDDRGRLIALQSTRGNVTQLLYADPMRMDLVTHLHNPKTGRTFRYLYDEKEFLIAVETTEQRFYVASDQNGSPLALFDTNGNIIKEIRRTPFGKVILDSNPDFYLPIDFQKGIPDPYTGLVYINKRWYDPTVGQWMTPAWERLANELTAPTDVFIYRFHNNDPVNPQDSQVINYMTDLESWLQLYGFEVSKMLGAQYIERQVYQPSARVTSQQLAPDFGVMSGLQCIVEKTTSGFGHLSFVPQPLLKMEFRTRNLLPRVAYRRAVFGEGLLISRSPDGRALISTVEGVNQVMQDVVTSVFNNSHFLDVHFSHQDQDLFYFVKELPQKIRDDLDELKRLGSMFNITTHETATDGKELRLHNADAIVSIRYGADPQDERHRLLKHAHKRAVERAWEIEKSLIMNGLSGGRGDWTKEEREELNLRGRVEGYEGVDIHSVQRYPQLADDPGNVTFRKDASRKKRKRRNHHHGAGDAAS</sequence>
<evidence type="ECO:0000256" key="4">
    <source>
        <dbReference type="ARBA" id="ARBA00022536"/>
    </source>
</evidence>
<dbReference type="InterPro" id="IPR056822">
    <property type="entry name" value="TEN_NHL"/>
</dbReference>
<keyword evidence="11 19" id="KW-0472">Membrane</keyword>
<dbReference type="GO" id="GO:0001941">
    <property type="term" value="P:postsynaptic membrane organization"/>
    <property type="evidence" value="ECO:0007669"/>
    <property type="project" value="UniProtKB-ARBA"/>
</dbReference>
<evidence type="ECO:0000256" key="16">
    <source>
        <dbReference type="PROSITE-ProRule" id="PRU00076"/>
    </source>
</evidence>
<dbReference type="FunFam" id="2.120.10.30:FF:000033">
    <property type="entry name" value="teneurin-a isoform X3"/>
    <property type="match status" value="1"/>
</dbReference>
<feature type="domain" description="EGF-like" evidence="20">
    <location>
        <begin position="1285"/>
        <end position="1317"/>
    </location>
</feature>
<feature type="region of interest" description="Disordered" evidence="18">
    <location>
        <begin position="16"/>
        <end position="92"/>
    </location>
</feature>
<accession>A0A8D8ZUR1</accession>
<evidence type="ECO:0000256" key="6">
    <source>
        <dbReference type="ARBA" id="ARBA00022692"/>
    </source>
</evidence>
<dbReference type="PROSITE" id="PS50026">
    <property type="entry name" value="EGF_3"/>
    <property type="match status" value="3"/>
</dbReference>
<dbReference type="Pfam" id="PF25024">
    <property type="entry name" value="EGF_TEN"/>
    <property type="match status" value="1"/>
</dbReference>
<dbReference type="GO" id="GO:0034116">
    <property type="term" value="P:positive regulation of heterotypic cell-cell adhesion"/>
    <property type="evidence" value="ECO:0007669"/>
    <property type="project" value="UniProtKB-ARBA"/>
</dbReference>
<dbReference type="Pfam" id="PF24329">
    <property type="entry name" value="FN-plug_TEN1-4"/>
    <property type="match status" value="1"/>
</dbReference>
<organism evidence="21">
    <name type="scientific">Cacopsylla melanoneura</name>
    <dbReference type="NCBI Taxonomy" id="428564"/>
    <lineage>
        <taxon>Eukaryota</taxon>
        <taxon>Metazoa</taxon>
        <taxon>Ecdysozoa</taxon>
        <taxon>Arthropoda</taxon>
        <taxon>Hexapoda</taxon>
        <taxon>Insecta</taxon>
        <taxon>Pterygota</taxon>
        <taxon>Neoptera</taxon>
        <taxon>Paraneoptera</taxon>
        <taxon>Hemiptera</taxon>
        <taxon>Sternorrhyncha</taxon>
        <taxon>Psylloidea</taxon>
        <taxon>Psyllidae</taxon>
        <taxon>Psyllinae</taxon>
        <taxon>Cacopsylla</taxon>
    </lineage>
</organism>
<feature type="compositionally biased region" description="Basic residues" evidence="18">
    <location>
        <begin position="3418"/>
        <end position="3430"/>
    </location>
</feature>
<dbReference type="FunFam" id="2.180.10.10:FF:000008">
    <property type="entry name" value="Odz, odd Oz/ten-m homolog"/>
    <property type="match status" value="1"/>
</dbReference>
<dbReference type="InterPro" id="IPR056820">
    <property type="entry name" value="TEN_TTR-like"/>
</dbReference>
<dbReference type="PROSITE" id="PS00022">
    <property type="entry name" value="EGF_1"/>
    <property type="match status" value="4"/>
</dbReference>
<proteinExistence type="inferred from homology"/>
<keyword evidence="9" id="KW-0524">Neurogenesis</keyword>
<dbReference type="Gene3D" id="2.10.25.10">
    <property type="entry name" value="Laminin"/>
    <property type="match status" value="5"/>
</dbReference>
<dbReference type="CDD" id="cd00054">
    <property type="entry name" value="EGF_CA"/>
    <property type="match status" value="2"/>
</dbReference>
<dbReference type="GO" id="GO:0008045">
    <property type="term" value="P:motor neuron axon guidance"/>
    <property type="evidence" value="ECO:0007669"/>
    <property type="project" value="TreeGrafter"/>
</dbReference>
<dbReference type="GO" id="GO:0048513">
    <property type="term" value="P:animal organ development"/>
    <property type="evidence" value="ECO:0007669"/>
    <property type="project" value="UniProtKB-ARBA"/>
</dbReference>
<dbReference type="InterPro" id="IPR011042">
    <property type="entry name" value="6-blade_b-propeller_TolB-like"/>
</dbReference>
<keyword evidence="8" id="KW-0130">Cell adhesion</keyword>
<dbReference type="GO" id="GO:0042803">
    <property type="term" value="F:protein homodimerization activity"/>
    <property type="evidence" value="ECO:0007669"/>
    <property type="project" value="UniProtKB-ARBA"/>
</dbReference>
<feature type="compositionally biased region" description="Basic residues" evidence="18">
    <location>
        <begin position="46"/>
        <end position="57"/>
    </location>
</feature>
<dbReference type="PANTHER" id="PTHR11219:SF72">
    <property type="entry name" value="TENEURIN-M"/>
    <property type="match status" value="1"/>
</dbReference>
<dbReference type="Pfam" id="PF25023">
    <property type="entry name" value="TEN_YD-shell"/>
    <property type="match status" value="1"/>
</dbReference>
<keyword evidence="4 16" id="KW-0245">EGF-like domain</keyword>
<dbReference type="PROSITE" id="PS01186">
    <property type="entry name" value="EGF_2"/>
    <property type="match status" value="3"/>
</dbReference>
<feature type="coiled-coil region" evidence="17">
    <location>
        <begin position="534"/>
        <end position="634"/>
    </location>
</feature>
<evidence type="ECO:0000256" key="5">
    <source>
        <dbReference type="ARBA" id="ARBA00022599"/>
    </source>
</evidence>
<dbReference type="InterPro" id="IPR000742">
    <property type="entry name" value="EGF"/>
</dbReference>
<comment type="subcellular location">
    <subcellularLocation>
        <location evidence="1">Membrane</location>
        <topology evidence="1">Single-pass membrane protein</topology>
    </subcellularLocation>
    <subcellularLocation>
        <location evidence="13">Synapse</location>
        <location evidence="13">Synaptosome</location>
    </subcellularLocation>
    <subcellularLocation>
        <location evidence="14">Synaptic cell membrane</location>
    </subcellularLocation>
</comment>
<keyword evidence="12 16" id="KW-1015">Disulfide bond</keyword>
<keyword evidence="10 19" id="KW-1133">Transmembrane helix</keyword>
<evidence type="ECO:0000256" key="10">
    <source>
        <dbReference type="ARBA" id="ARBA00022989"/>
    </source>
</evidence>
<keyword evidence="3" id="KW-1003">Cell membrane</keyword>
<dbReference type="GO" id="GO:0043005">
    <property type="term" value="C:neuron projection"/>
    <property type="evidence" value="ECO:0007669"/>
    <property type="project" value="UniProtKB-KW"/>
</dbReference>
<feature type="compositionally biased region" description="Polar residues" evidence="18">
    <location>
        <begin position="290"/>
        <end position="304"/>
    </location>
</feature>
<dbReference type="SMART" id="SM00181">
    <property type="entry name" value="EGF"/>
    <property type="match status" value="8"/>
</dbReference>
<dbReference type="Pfam" id="PF15636">
    <property type="entry name" value="Tox-GHH"/>
    <property type="match status" value="1"/>
</dbReference>
<keyword evidence="5" id="KW-0770">Synapse</keyword>
<dbReference type="GO" id="GO:0048499">
    <property type="term" value="P:synaptic vesicle membrane organization"/>
    <property type="evidence" value="ECO:0007669"/>
    <property type="project" value="UniProtKB-ARBA"/>
</dbReference>
<feature type="disulfide bond" evidence="16">
    <location>
        <begin position="1307"/>
        <end position="1316"/>
    </location>
</feature>
<dbReference type="GO" id="GO:0007274">
    <property type="term" value="P:neuromuscular synaptic transmission"/>
    <property type="evidence" value="ECO:0007669"/>
    <property type="project" value="UniProtKB-ARBA"/>
</dbReference>
<evidence type="ECO:0000256" key="17">
    <source>
        <dbReference type="SAM" id="Coils"/>
    </source>
</evidence>
<dbReference type="GO" id="GO:0043025">
    <property type="term" value="C:neuronal cell body"/>
    <property type="evidence" value="ECO:0007669"/>
    <property type="project" value="UniProtKB-ARBA"/>
</dbReference>
<dbReference type="InterPro" id="IPR028916">
    <property type="entry name" value="Tox-GHH_dom"/>
</dbReference>
<keyword evidence="17" id="KW-0175">Coiled coil</keyword>
<keyword evidence="6 19" id="KW-0812">Transmembrane</keyword>
<dbReference type="Gene3D" id="2.180.10.10">
    <property type="entry name" value="RHS repeat-associated core"/>
    <property type="match status" value="2"/>
</dbReference>
<dbReference type="FunFam" id="2.10.25.10:FF:000013">
    <property type="entry name" value="Teneurin transmembrane protein 4"/>
    <property type="match status" value="1"/>
</dbReference>
<dbReference type="InterPro" id="IPR056823">
    <property type="entry name" value="TEN-like_YD-shell"/>
</dbReference>
<dbReference type="Pfam" id="PF23093">
    <property type="entry name" value="GBD_Tenm3"/>
    <property type="match status" value="1"/>
</dbReference>
<evidence type="ECO:0000256" key="2">
    <source>
        <dbReference type="ARBA" id="ARBA00009385"/>
    </source>
</evidence>
<dbReference type="GO" id="GO:0097060">
    <property type="term" value="C:synaptic membrane"/>
    <property type="evidence" value="ECO:0007669"/>
    <property type="project" value="UniProtKB-SubCell"/>
</dbReference>
<keyword evidence="7" id="KW-0677">Repeat</keyword>
<dbReference type="EMBL" id="HBUF01533444">
    <property type="protein sequence ID" value="CAG6752467.1"/>
    <property type="molecule type" value="Transcribed_RNA"/>
</dbReference>
<dbReference type="PANTHER" id="PTHR11219">
    <property type="entry name" value="TENEURIN AND N-ACETYLGLUCOSAMINE-1-PHOSPHODIESTER ALPHA-N-ACETYLGLUCOSAMINIDASE"/>
    <property type="match status" value="1"/>
</dbReference>
<reference evidence="21" key="1">
    <citation type="submission" date="2021-05" db="EMBL/GenBank/DDBJ databases">
        <authorList>
            <person name="Alioto T."/>
            <person name="Alioto T."/>
            <person name="Gomez Garrido J."/>
        </authorList>
    </citation>
    <scope>NUCLEOTIDE SEQUENCE</scope>
</reference>
<evidence type="ECO:0000256" key="18">
    <source>
        <dbReference type="SAM" id="MobiDB-lite"/>
    </source>
</evidence>
<dbReference type="SUPFAM" id="SSF63829">
    <property type="entry name" value="Calcium-dependent phosphotriesterase"/>
    <property type="match status" value="1"/>
</dbReference>
<dbReference type="GO" id="GO:0046982">
    <property type="term" value="F:protein heterodimerization activity"/>
    <property type="evidence" value="ECO:0007669"/>
    <property type="project" value="UniProtKB-ARBA"/>
</dbReference>
<feature type="region of interest" description="Disordered" evidence="18">
    <location>
        <begin position="352"/>
        <end position="375"/>
    </location>
</feature>
<evidence type="ECO:0000256" key="11">
    <source>
        <dbReference type="ARBA" id="ARBA00023136"/>
    </source>
</evidence>
<dbReference type="InterPro" id="IPR057627">
    <property type="entry name" value="FN-plug_TEN1-4"/>
</dbReference>
<feature type="transmembrane region" description="Helical" evidence="19">
    <location>
        <begin position="241"/>
        <end position="262"/>
    </location>
</feature>
<dbReference type="InterPro" id="IPR051216">
    <property type="entry name" value="Teneurin"/>
</dbReference>
<evidence type="ECO:0000256" key="19">
    <source>
        <dbReference type="SAM" id="Phobius"/>
    </source>
</evidence>
<dbReference type="GO" id="GO:2000331">
    <property type="term" value="P:regulation of terminal button organization"/>
    <property type="evidence" value="ECO:0007669"/>
    <property type="project" value="UniProtKB-ARBA"/>
</dbReference>
<protein>
    <recommendedName>
        <fullName evidence="15">Tenascin-like protein</fullName>
    </recommendedName>
</protein>
<feature type="region of interest" description="Disordered" evidence="18">
    <location>
        <begin position="3402"/>
        <end position="3437"/>
    </location>
</feature>
<feature type="region of interest" description="Disordered" evidence="18">
    <location>
        <begin position="104"/>
        <end position="146"/>
    </location>
</feature>
<evidence type="ECO:0000259" key="20">
    <source>
        <dbReference type="PROSITE" id="PS50026"/>
    </source>
</evidence>
<dbReference type="Pfam" id="PF25020">
    <property type="entry name" value="TTR_TEN1-4"/>
    <property type="match status" value="1"/>
</dbReference>
<feature type="disulfide bond" evidence="16">
    <location>
        <begin position="1453"/>
        <end position="1463"/>
    </location>
</feature>
<evidence type="ECO:0000256" key="3">
    <source>
        <dbReference type="ARBA" id="ARBA00022475"/>
    </source>
</evidence>
<comment type="caution">
    <text evidence="16">Lacks conserved residue(s) required for the propagation of feature annotation.</text>
</comment>
<feature type="domain" description="EGF-like" evidence="20">
    <location>
        <begin position="1449"/>
        <end position="1485"/>
    </location>
</feature>
<dbReference type="Gene3D" id="2.120.10.30">
    <property type="entry name" value="TolB, C-terminal domain"/>
    <property type="match status" value="3"/>
</dbReference>
<dbReference type="Gene3D" id="2.60.120.260">
    <property type="entry name" value="Galactose-binding domain-like"/>
    <property type="match status" value="1"/>
</dbReference>
<dbReference type="GO" id="GO:0016200">
    <property type="term" value="P:synaptic target attraction"/>
    <property type="evidence" value="ECO:0007669"/>
    <property type="project" value="UniProtKB-ARBA"/>
</dbReference>
<dbReference type="GO" id="GO:0099559">
    <property type="term" value="P:maintenance of alignment of postsynaptic density and presynaptic active zone"/>
    <property type="evidence" value="ECO:0007669"/>
    <property type="project" value="UniProtKB-ARBA"/>
</dbReference>
<feature type="region of interest" description="Disordered" evidence="18">
    <location>
        <begin position="290"/>
        <end position="319"/>
    </location>
</feature>
<evidence type="ECO:0000256" key="15">
    <source>
        <dbReference type="ARBA" id="ARBA00084038"/>
    </source>
</evidence>
<dbReference type="GO" id="GO:0007155">
    <property type="term" value="P:cell adhesion"/>
    <property type="evidence" value="ECO:0007669"/>
    <property type="project" value="UniProtKB-KW"/>
</dbReference>
<evidence type="ECO:0000256" key="9">
    <source>
        <dbReference type="ARBA" id="ARBA00022902"/>
    </source>
</evidence>
<keyword evidence="5" id="KW-0771">Synaptosome</keyword>
<evidence type="ECO:0000256" key="14">
    <source>
        <dbReference type="ARBA" id="ARBA00034109"/>
    </source>
</evidence>
<feature type="compositionally biased region" description="Polar residues" evidence="18">
    <location>
        <begin position="69"/>
        <end position="92"/>
    </location>
</feature>
<dbReference type="GO" id="GO:0048790">
    <property type="term" value="P:maintenance of presynaptic active zone structure"/>
    <property type="evidence" value="ECO:0007669"/>
    <property type="project" value="UniProtKB-ARBA"/>
</dbReference>
<dbReference type="FunFam" id="2.10.25.10:FF:000021">
    <property type="entry name" value="Teneurin transmembrane protein 2"/>
    <property type="match status" value="2"/>
</dbReference>
<feature type="compositionally biased region" description="Low complexity" evidence="18">
    <location>
        <begin position="22"/>
        <end position="38"/>
    </location>
</feature>
<dbReference type="InterPro" id="IPR057629">
    <property type="entry name" value="Teneurin1-4_GBD"/>
</dbReference>
<dbReference type="GO" id="GO:0034110">
    <property type="term" value="P:regulation of homotypic cell-cell adhesion"/>
    <property type="evidence" value="ECO:0007669"/>
    <property type="project" value="UniProtKB-ARBA"/>
</dbReference>
<evidence type="ECO:0000256" key="13">
    <source>
        <dbReference type="ARBA" id="ARBA00034102"/>
    </source>
</evidence>
<dbReference type="GO" id="GO:0051124">
    <property type="term" value="P:synaptic assembly at neuromuscular junction"/>
    <property type="evidence" value="ECO:0007669"/>
    <property type="project" value="UniProtKB-ARBA"/>
</dbReference>
<dbReference type="GO" id="GO:0031594">
    <property type="term" value="C:neuromuscular junction"/>
    <property type="evidence" value="ECO:0007669"/>
    <property type="project" value="UniProtKB-ARBA"/>
</dbReference>
<feature type="domain" description="EGF-like" evidence="20">
    <location>
        <begin position="1247"/>
        <end position="1283"/>
    </location>
</feature>
<feature type="region of interest" description="Disordered" evidence="18">
    <location>
        <begin position="1053"/>
        <end position="1076"/>
    </location>
</feature>
<dbReference type="GO" id="GO:0097090">
    <property type="term" value="P:presynaptic membrane organization"/>
    <property type="evidence" value="ECO:0007669"/>
    <property type="project" value="UniProtKB-ARBA"/>
</dbReference>
<evidence type="ECO:0000256" key="8">
    <source>
        <dbReference type="ARBA" id="ARBA00022889"/>
    </source>
</evidence>
<feature type="compositionally biased region" description="Polar residues" evidence="18">
    <location>
        <begin position="1060"/>
        <end position="1074"/>
    </location>
</feature>
<evidence type="ECO:0000313" key="21">
    <source>
        <dbReference type="EMBL" id="CAG6752467.1"/>
    </source>
</evidence>
<evidence type="ECO:0000256" key="1">
    <source>
        <dbReference type="ARBA" id="ARBA00004167"/>
    </source>
</evidence>
<evidence type="ECO:0000256" key="7">
    <source>
        <dbReference type="ARBA" id="ARBA00022737"/>
    </source>
</evidence>
<dbReference type="GO" id="GO:0040017">
    <property type="term" value="P:positive regulation of locomotion"/>
    <property type="evidence" value="ECO:0007669"/>
    <property type="project" value="UniProtKB-ARBA"/>
</dbReference>
<feature type="disulfide bond" evidence="16">
    <location>
        <begin position="1475"/>
        <end position="1484"/>
    </location>
</feature>
<dbReference type="Pfam" id="PF25021">
    <property type="entry name" value="TEN_NHL"/>
    <property type="match status" value="1"/>
</dbReference>
<feature type="disulfide bond" evidence="16">
    <location>
        <begin position="1273"/>
        <end position="1282"/>
    </location>
</feature>